<feature type="non-terminal residue" evidence="5">
    <location>
        <position position="141"/>
    </location>
</feature>
<comment type="caution">
    <text evidence="5">The sequence shown here is derived from an EMBL/GenBank/DDBJ whole genome shotgun (WGS) entry which is preliminary data.</text>
</comment>
<dbReference type="PIRSF" id="PIRSF036572">
    <property type="entry name" value="RPP20"/>
    <property type="match status" value="1"/>
</dbReference>
<evidence type="ECO:0000256" key="4">
    <source>
        <dbReference type="SAM" id="MobiDB-lite"/>
    </source>
</evidence>
<reference evidence="5 6" key="1">
    <citation type="submission" date="2017-03" db="EMBL/GenBank/DDBJ databases">
        <title>Genome of the blue death feigning beetle - Asbolus verrucosus.</title>
        <authorList>
            <person name="Rider S.D."/>
        </authorList>
    </citation>
    <scope>NUCLEOTIDE SEQUENCE [LARGE SCALE GENOMIC DNA]</scope>
    <source>
        <strain evidence="5">Butters</strain>
        <tissue evidence="5">Head and leg muscle</tissue>
    </source>
</reference>
<evidence type="ECO:0000256" key="1">
    <source>
        <dbReference type="ARBA" id="ARBA00004604"/>
    </source>
</evidence>
<dbReference type="AlphaFoldDB" id="A0A482VS44"/>
<gene>
    <name evidence="5" type="ORF">BDFB_009836</name>
</gene>
<keyword evidence="3" id="KW-0539">Nucleus</keyword>
<dbReference type="InterPro" id="IPR014612">
    <property type="entry name" value="Pop7/Rpp20"/>
</dbReference>
<dbReference type="SUPFAM" id="SSF82704">
    <property type="entry name" value="AlbA-like"/>
    <property type="match status" value="1"/>
</dbReference>
<dbReference type="GO" id="GO:0003676">
    <property type="term" value="F:nucleic acid binding"/>
    <property type="evidence" value="ECO:0007669"/>
    <property type="project" value="InterPro"/>
</dbReference>
<dbReference type="Gene3D" id="3.30.110.20">
    <property type="entry name" value="Alba-like domain"/>
    <property type="match status" value="1"/>
</dbReference>
<dbReference type="EMBL" id="QDEB01070344">
    <property type="protein sequence ID" value="RZC35496.1"/>
    <property type="molecule type" value="Genomic_DNA"/>
</dbReference>
<dbReference type="OrthoDB" id="416729at2759"/>
<dbReference type="PANTHER" id="PTHR15314:SF1">
    <property type="entry name" value="RIBONUCLEASE P PROTEIN SUBUNIT P20"/>
    <property type="match status" value="1"/>
</dbReference>
<dbReference type="GO" id="GO:0001682">
    <property type="term" value="P:tRNA 5'-leader removal"/>
    <property type="evidence" value="ECO:0007669"/>
    <property type="project" value="InterPro"/>
</dbReference>
<comment type="subcellular location">
    <subcellularLocation>
        <location evidence="1">Nucleus</location>
        <location evidence="1">Nucleolus</location>
    </subcellularLocation>
</comment>
<accession>A0A482VS44</accession>
<dbReference type="Pfam" id="PF12328">
    <property type="entry name" value="Rpp20"/>
    <property type="match status" value="1"/>
</dbReference>
<dbReference type="PANTHER" id="PTHR15314">
    <property type="entry name" value="RIBONUCLEASE P PROTEIN SUBUNIT P20"/>
    <property type="match status" value="1"/>
</dbReference>
<dbReference type="GO" id="GO:0000172">
    <property type="term" value="C:ribonuclease MRP complex"/>
    <property type="evidence" value="ECO:0007669"/>
    <property type="project" value="InterPro"/>
</dbReference>
<organism evidence="5 6">
    <name type="scientific">Asbolus verrucosus</name>
    <name type="common">Desert ironclad beetle</name>
    <dbReference type="NCBI Taxonomy" id="1661398"/>
    <lineage>
        <taxon>Eukaryota</taxon>
        <taxon>Metazoa</taxon>
        <taxon>Ecdysozoa</taxon>
        <taxon>Arthropoda</taxon>
        <taxon>Hexapoda</taxon>
        <taxon>Insecta</taxon>
        <taxon>Pterygota</taxon>
        <taxon>Neoptera</taxon>
        <taxon>Endopterygota</taxon>
        <taxon>Coleoptera</taxon>
        <taxon>Polyphaga</taxon>
        <taxon>Cucujiformia</taxon>
        <taxon>Tenebrionidae</taxon>
        <taxon>Pimeliinae</taxon>
        <taxon>Asbolus</taxon>
    </lineage>
</organism>
<dbReference type="Proteomes" id="UP000292052">
    <property type="component" value="Unassembled WGS sequence"/>
</dbReference>
<protein>
    <submittedName>
        <fullName evidence="5">Ribonuclease P protein subunit p20-like</fullName>
    </submittedName>
</protein>
<evidence type="ECO:0000313" key="5">
    <source>
        <dbReference type="EMBL" id="RZC35496.1"/>
    </source>
</evidence>
<evidence type="ECO:0000313" key="6">
    <source>
        <dbReference type="Proteomes" id="UP000292052"/>
    </source>
</evidence>
<dbReference type="GO" id="GO:0005655">
    <property type="term" value="C:nucleolar ribonuclease P complex"/>
    <property type="evidence" value="ECO:0007669"/>
    <property type="project" value="InterPro"/>
</dbReference>
<name>A0A482VS44_ASBVE</name>
<keyword evidence="6" id="KW-1185">Reference proteome</keyword>
<sequence>MEGSSNSNCEGKNPKKTIKQNRQPSKDHILRKRRPQKPERGDTVIYVSTKTPTKALLERCAKLINKGENELTIYCLGAAIQRGILLALKICEQHVTFSIHTNTFSTELLDDLEPATDDADYSIQRRCNSALKIRVFRTNPL</sequence>
<feature type="compositionally biased region" description="Polar residues" evidence="4">
    <location>
        <begin position="1"/>
        <end position="10"/>
    </location>
</feature>
<keyword evidence="2" id="KW-0819">tRNA processing</keyword>
<evidence type="ECO:0000256" key="3">
    <source>
        <dbReference type="ARBA" id="ARBA00023242"/>
    </source>
</evidence>
<feature type="region of interest" description="Disordered" evidence="4">
    <location>
        <begin position="1"/>
        <end position="42"/>
    </location>
</feature>
<evidence type="ECO:0000256" key="2">
    <source>
        <dbReference type="ARBA" id="ARBA00022694"/>
    </source>
</evidence>
<dbReference type="STRING" id="1661398.A0A482VS44"/>
<proteinExistence type="predicted"/>
<dbReference type="InterPro" id="IPR036882">
    <property type="entry name" value="Alba-like_dom_sf"/>
</dbReference>